<dbReference type="OrthoDB" id="384364at2759"/>
<protein>
    <submittedName>
        <fullName evidence="2">Fam-f protein</fullName>
    </submittedName>
</protein>
<evidence type="ECO:0000313" key="3">
    <source>
        <dbReference type="Proteomes" id="UP000220158"/>
    </source>
</evidence>
<organism evidence="2 3">
    <name type="scientific">Plasmodium relictum</name>
    <dbReference type="NCBI Taxonomy" id="85471"/>
    <lineage>
        <taxon>Eukaryota</taxon>
        <taxon>Sar</taxon>
        <taxon>Alveolata</taxon>
        <taxon>Apicomplexa</taxon>
        <taxon>Aconoidasida</taxon>
        <taxon>Haemosporida</taxon>
        <taxon>Plasmodiidae</taxon>
        <taxon>Plasmodium</taxon>
        <taxon>Plasmodium (Haemamoeba)</taxon>
    </lineage>
</organism>
<keyword evidence="1" id="KW-1133">Transmembrane helix</keyword>
<accession>A0A1J1GNP3</accession>
<evidence type="ECO:0000313" key="2">
    <source>
        <dbReference type="EMBL" id="CRG85477.1"/>
    </source>
</evidence>
<gene>
    <name evidence="2" type="ORF">PRELSG_9901900</name>
</gene>
<feature type="transmembrane region" description="Helical" evidence="1">
    <location>
        <begin position="7"/>
        <end position="24"/>
    </location>
</feature>
<keyword evidence="3" id="KW-1185">Reference proteome</keyword>
<dbReference type="KEGG" id="prel:PRELSG_9901900"/>
<dbReference type="GeneID" id="39739130"/>
<dbReference type="RefSeq" id="XP_028531315.1">
    <property type="nucleotide sequence ID" value="XM_028677367.1"/>
</dbReference>
<dbReference type="VEuPathDB" id="PlasmoDB:PRELSG_9901900"/>
<reference evidence="2 3" key="1">
    <citation type="submission" date="2015-04" db="EMBL/GenBank/DDBJ databases">
        <authorList>
            <consortium name="Pathogen Informatics"/>
        </authorList>
    </citation>
    <scope>NUCLEOTIDE SEQUENCE [LARGE SCALE GENOMIC DNA]</scope>
    <source>
        <strain evidence="2 3">SGS1</strain>
    </source>
</reference>
<keyword evidence="1" id="KW-0472">Membrane</keyword>
<dbReference type="Proteomes" id="UP000220158">
    <property type="component" value="Unassembled WGS sequence"/>
</dbReference>
<keyword evidence="1" id="KW-0812">Transmembrane</keyword>
<proteinExistence type="predicted"/>
<evidence type="ECO:0000256" key="1">
    <source>
        <dbReference type="SAM" id="Phobius"/>
    </source>
</evidence>
<dbReference type="AlphaFoldDB" id="A0A1J1GNP3"/>
<sequence>MRIHLFLIFYFNFLYIIIGSKGFYNIDAYYNLNKPDIKCVKCIKTQIIRNLAEVFNINDEDILDDSGLTIRDVQLLYNLSETKDENTVLEGYFGDSRSLFVKLVDLVFLEDFNERLKQEKKNINSMYYTLELMENKIMNYLDISLDIASNHIKCVFKNLESHENELRSYTNVNVDMNISKNGARLTINRNDADDYFRSSNLGKKIDLWLKKSFKFFNKLRKMNNEFLSEINKDMYDYNLYMSNYIGTSENMFPLKYAHLDNLELVNFNDSLEKILGEFHRFLFTKNKLKGTFITNDSLIVYIEELNFLIHNMHKTLHETITLKTHKLFVKLNKKLNGDIKCMIAFIAYILEHDKSKNKFKLDELKNKHGKEVIKDKFLLHIYKLLLQEKEEINKSSNKFKTYIKEILGFDVDSSGIKSLVQKLYGLEEEDNLKLQLNEKDGFIPLFRVIVYSLGCLRKLKEYSDFIELLKSESEISFSTEFENILKGQNDALYIPEHKSRSLTLQFLDIYESSIFFIGLRRSNSELIDQSTKVDSCVKKIRALNSLISLLIDELKNRNKFHFCSVYRELSKNAIIFFLYAIKRLVGNKLRYFVRYE</sequence>
<name>A0A1J1GNP3_PLARL</name>
<dbReference type="OMA" id="HETITLK"/>
<dbReference type="EMBL" id="CVMU01000410">
    <property type="protein sequence ID" value="CRG85477.1"/>
    <property type="molecule type" value="Genomic_DNA"/>
</dbReference>